<dbReference type="Proteomes" id="UP001162992">
    <property type="component" value="Chromosome 19"/>
</dbReference>
<organism evidence="1 2">
    <name type="scientific">Diphasiastrum complanatum</name>
    <name type="common">Issler's clubmoss</name>
    <name type="synonym">Lycopodium complanatum</name>
    <dbReference type="NCBI Taxonomy" id="34168"/>
    <lineage>
        <taxon>Eukaryota</taxon>
        <taxon>Viridiplantae</taxon>
        <taxon>Streptophyta</taxon>
        <taxon>Embryophyta</taxon>
        <taxon>Tracheophyta</taxon>
        <taxon>Lycopodiopsida</taxon>
        <taxon>Lycopodiales</taxon>
        <taxon>Lycopodiaceae</taxon>
        <taxon>Lycopodioideae</taxon>
        <taxon>Diphasiastrum</taxon>
    </lineage>
</organism>
<keyword evidence="2" id="KW-1185">Reference proteome</keyword>
<protein>
    <submittedName>
        <fullName evidence="1">Uncharacterized protein</fullName>
    </submittedName>
</protein>
<name>A0ACC2AU71_DIPCM</name>
<sequence>MRALLWMLVMLMSACDGVVFAIRLGNNENNPQMAAASLRDGSRPTRRAVFALGSFWRAEAVFGCLPGVVGTQVGYSGGSKQNPDYRSIGDHAESVEVEYDPTVIRYEQLLDIFWSSHDPTQLFGQGPDVGEQYRSIIFTQSDEEAALAVVSRKREQAKLVDTQVTTEIEALEMFYPAEFEHQKFEMKRRPILVQLLGDSTEEDNTKSTAAARLNGYAAGMCSPSFQKLIDNKLNLYLKYKPKMQELF</sequence>
<proteinExistence type="predicted"/>
<evidence type="ECO:0000313" key="2">
    <source>
        <dbReference type="Proteomes" id="UP001162992"/>
    </source>
</evidence>
<dbReference type="EMBL" id="CM055110">
    <property type="protein sequence ID" value="KAJ7521081.1"/>
    <property type="molecule type" value="Genomic_DNA"/>
</dbReference>
<gene>
    <name evidence="1" type="ORF">O6H91_19G036900</name>
</gene>
<evidence type="ECO:0000313" key="1">
    <source>
        <dbReference type="EMBL" id="KAJ7521081.1"/>
    </source>
</evidence>
<reference evidence="2" key="1">
    <citation type="journal article" date="2024" name="Proc. Natl. Acad. Sci. U.S.A.">
        <title>Extraordinary preservation of gene collinearity over three hundred million years revealed in homosporous lycophytes.</title>
        <authorList>
            <person name="Li C."/>
            <person name="Wickell D."/>
            <person name="Kuo L.Y."/>
            <person name="Chen X."/>
            <person name="Nie B."/>
            <person name="Liao X."/>
            <person name="Peng D."/>
            <person name="Ji J."/>
            <person name="Jenkins J."/>
            <person name="Williams M."/>
            <person name="Shu S."/>
            <person name="Plott C."/>
            <person name="Barry K."/>
            <person name="Rajasekar S."/>
            <person name="Grimwood J."/>
            <person name="Han X."/>
            <person name="Sun S."/>
            <person name="Hou Z."/>
            <person name="He W."/>
            <person name="Dai G."/>
            <person name="Sun C."/>
            <person name="Schmutz J."/>
            <person name="Leebens-Mack J.H."/>
            <person name="Li F.W."/>
            <person name="Wang L."/>
        </authorList>
    </citation>
    <scope>NUCLEOTIDE SEQUENCE [LARGE SCALE GENOMIC DNA]</scope>
    <source>
        <strain evidence="2">cv. PW_Plant_1</strain>
    </source>
</reference>
<accession>A0ACC2AU71</accession>
<comment type="caution">
    <text evidence="1">The sequence shown here is derived from an EMBL/GenBank/DDBJ whole genome shotgun (WGS) entry which is preliminary data.</text>
</comment>